<name>A0A372MGQ1_9SPIR</name>
<evidence type="ECO:0000313" key="2">
    <source>
        <dbReference type="Proteomes" id="UP000264002"/>
    </source>
</evidence>
<evidence type="ECO:0000313" key="1">
    <source>
        <dbReference type="EMBL" id="RFU94476.1"/>
    </source>
</evidence>
<keyword evidence="2" id="KW-1185">Reference proteome</keyword>
<sequence>MHPFPPQGTGYLTLLSRHSLQRGTFLLIPFLSLRWGMRTVQGGPMMLGFSENLDYGPQFAAICHVGYPDAETTTITC</sequence>
<dbReference type="AlphaFoldDB" id="A0A372MGQ1"/>
<proteinExistence type="predicted"/>
<reference evidence="2" key="1">
    <citation type="submission" date="2018-08" db="EMBL/GenBank/DDBJ databases">
        <authorList>
            <person name="Grouzdev D.S."/>
            <person name="Krutkina M.S."/>
        </authorList>
    </citation>
    <scope>NUCLEOTIDE SEQUENCE [LARGE SCALE GENOMIC DNA]</scope>
    <source>
        <strain evidence="2">4-11</strain>
    </source>
</reference>
<protein>
    <submittedName>
        <fullName evidence="1">Uncharacterized protein</fullName>
    </submittedName>
</protein>
<dbReference type="EMBL" id="QUWK01000009">
    <property type="protein sequence ID" value="RFU94476.1"/>
    <property type="molecule type" value="Genomic_DNA"/>
</dbReference>
<organism evidence="1 2">
    <name type="scientific">Sphaerochaeta halotolerans</name>
    <dbReference type="NCBI Taxonomy" id="2293840"/>
    <lineage>
        <taxon>Bacteria</taxon>
        <taxon>Pseudomonadati</taxon>
        <taxon>Spirochaetota</taxon>
        <taxon>Spirochaetia</taxon>
        <taxon>Spirochaetales</taxon>
        <taxon>Sphaerochaetaceae</taxon>
        <taxon>Sphaerochaeta</taxon>
    </lineage>
</organism>
<dbReference type="Proteomes" id="UP000264002">
    <property type="component" value="Unassembled WGS sequence"/>
</dbReference>
<gene>
    <name evidence="1" type="ORF">DYP60_09770</name>
</gene>
<comment type="caution">
    <text evidence="1">The sequence shown here is derived from an EMBL/GenBank/DDBJ whole genome shotgun (WGS) entry which is preliminary data.</text>
</comment>
<accession>A0A372MGQ1</accession>
<reference evidence="1 2" key="2">
    <citation type="submission" date="2018-09" db="EMBL/GenBank/DDBJ databases">
        <title>Genome of Sphaerochaeta halotolerans strain 4-11.</title>
        <authorList>
            <person name="Nazina T.N."/>
            <person name="Sokolova D.S."/>
        </authorList>
    </citation>
    <scope>NUCLEOTIDE SEQUENCE [LARGE SCALE GENOMIC DNA]</scope>
    <source>
        <strain evidence="1 2">4-11</strain>
    </source>
</reference>